<accession>A0AA90QYC1</accession>
<organism evidence="1 2">
    <name type="scientific">Bacillus salipaludis</name>
    <dbReference type="NCBI Taxonomy" id="2547811"/>
    <lineage>
        <taxon>Bacteria</taxon>
        <taxon>Bacillati</taxon>
        <taxon>Bacillota</taxon>
        <taxon>Bacilli</taxon>
        <taxon>Bacillales</taxon>
        <taxon>Bacillaceae</taxon>
        <taxon>Bacillus</taxon>
    </lineage>
</organism>
<reference evidence="1" key="1">
    <citation type="submission" date="2023-08" db="EMBL/GenBank/DDBJ databases">
        <title>Nitrogen cycling bacteria in agricultural field soils.</title>
        <authorList>
            <person name="Jang J."/>
        </authorList>
    </citation>
    <scope>NUCLEOTIDE SEQUENCE</scope>
    <source>
        <strain evidence="1">PS3-36</strain>
    </source>
</reference>
<dbReference type="AlphaFoldDB" id="A0AA90QYC1"/>
<gene>
    <name evidence="1" type="ORF">RCG21_09845</name>
</gene>
<name>A0AA90QYC1_9BACI</name>
<evidence type="ECO:0000313" key="1">
    <source>
        <dbReference type="EMBL" id="MDQ6596648.1"/>
    </source>
</evidence>
<dbReference type="EMBL" id="JAVGVR010000001">
    <property type="protein sequence ID" value="MDQ6596648.1"/>
    <property type="molecule type" value="Genomic_DNA"/>
</dbReference>
<dbReference type="Proteomes" id="UP001178888">
    <property type="component" value="Unassembled WGS sequence"/>
</dbReference>
<protein>
    <recommendedName>
        <fullName evidence="3">Core-binding (CB) domain-containing protein</fullName>
    </recommendedName>
</protein>
<evidence type="ECO:0008006" key="3">
    <source>
        <dbReference type="Google" id="ProtNLM"/>
    </source>
</evidence>
<comment type="caution">
    <text evidence="1">The sequence shown here is derived from an EMBL/GenBank/DDBJ whole genome shotgun (WGS) entry which is preliminary data.</text>
</comment>
<sequence>MDVIETTADKIRSYINYLRTERIPYSEDEHRKRSNKELSVHMINIRIRALSTFRFLFTEKMITLGGGLTFEEALSKEIMIFFTEWNVYMTKDRSLSNTPF</sequence>
<evidence type="ECO:0000313" key="2">
    <source>
        <dbReference type="Proteomes" id="UP001178888"/>
    </source>
</evidence>
<keyword evidence="2" id="KW-1185">Reference proteome</keyword>
<dbReference type="RefSeq" id="WP_308913107.1">
    <property type="nucleotide sequence ID" value="NZ_JAVGVR010000001.1"/>
</dbReference>
<proteinExistence type="predicted"/>